<gene>
    <name evidence="2" type="ORF">C6H66_23540</name>
</gene>
<keyword evidence="1" id="KW-0812">Transmembrane</keyword>
<keyword evidence="1" id="KW-0472">Membrane</keyword>
<sequence>MTEIWVGLIVFIVSLVIARSSKPTWYRSIATVIASLIGGVGILALVIFWGGFLSSDSSLGCDNKSGGIYENKGKLCYNENEFSTLENKVNGKVTSVVKFTVLDKGKAIIHANDDNDYIILDENDGIEIYPYEAYKLANQPNEDDSNNSIVANKINCHDFYMNDKYDGFTFPSTRSSLVRPYDVNGLVCYQGRDITSWVAGEGMKVTTAIIPNPKESLAIVTVEEEHPQTFESKSSIRVIYVTQNGLRGKKDIIRQRYTKDPKTTLSDMKIVGYNYEKGIVYFSVPAWAVSNAIHAFTIPFDNNYSNIREKFITDGDLTFVNMSNLLGKPEYNKYIGSLIVEQSAIKEGEGRVYGQYLVSPEGKEVCELNTEVDTWRVYLPCKE</sequence>
<dbReference type="Proteomes" id="UP000239550">
    <property type="component" value="Unassembled WGS sequence"/>
</dbReference>
<dbReference type="EMBL" id="PUWT01000095">
    <property type="protein sequence ID" value="PQQ22435.1"/>
    <property type="molecule type" value="Genomic_DNA"/>
</dbReference>
<dbReference type="AlphaFoldDB" id="A0A2S8PUC6"/>
<protein>
    <submittedName>
        <fullName evidence="2">Uncharacterized protein</fullName>
    </submittedName>
</protein>
<reference evidence="2 3" key="1">
    <citation type="submission" date="2018-02" db="EMBL/GenBank/DDBJ databases">
        <title>Five New Genomes of Indian Photorhabdus Isolates TSA.</title>
        <authorList>
            <person name="Dubay B."/>
            <person name="Somvanshi V.S."/>
        </authorList>
    </citation>
    <scope>NUCLEOTIDE SEQUENCE [LARGE SCALE GENOMIC DNA]</scope>
    <source>
        <strain evidence="2 3">H1</strain>
    </source>
</reference>
<comment type="caution">
    <text evidence="2">The sequence shown here is derived from an EMBL/GenBank/DDBJ whole genome shotgun (WGS) entry which is preliminary data.</text>
</comment>
<organism evidence="2 3">
    <name type="scientific">Photorhabdus hindustanensis</name>
    <dbReference type="NCBI Taxonomy" id="2918802"/>
    <lineage>
        <taxon>Bacteria</taxon>
        <taxon>Pseudomonadati</taxon>
        <taxon>Pseudomonadota</taxon>
        <taxon>Gammaproteobacteria</taxon>
        <taxon>Enterobacterales</taxon>
        <taxon>Morganellaceae</taxon>
        <taxon>Photorhabdus</taxon>
    </lineage>
</organism>
<evidence type="ECO:0000313" key="3">
    <source>
        <dbReference type="Proteomes" id="UP000239550"/>
    </source>
</evidence>
<name>A0A2S8PUC6_9GAMM</name>
<dbReference type="RefSeq" id="WP_105396894.1">
    <property type="nucleotide sequence ID" value="NZ_CAWNTA010000166.1"/>
</dbReference>
<keyword evidence="1" id="KW-1133">Transmembrane helix</keyword>
<evidence type="ECO:0000256" key="1">
    <source>
        <dbReference type="SAM" id="Phobius"/>
    </source>
</evidence>
<accession>A0A2S8PUC6</accession>
<feature type="transmembrane region" description="Helical" evidence="1">
    <location>
        <begin position="28"/>
        <end position="49"/>
    </location>
</feature>
<proteinExistence type="predicted"/>
<evidence type="ECO:0000313" key="2">
    <source>
        <dbReference type="EMBL" id="PQQ22435.1"/>
    </source>
</evidence>
<keyword evidence="3" id="KW-1185">Reference proteome</keyword>